<keyword evidence="4" id="KW-0732">Signal</keyword>
<evidence type="ECO:0000256" key="4">
    <source>
        <dbReference type="ARBA" id="ARBA00022729"/>
    </source>
</evidence>
<feature type="domain" description="Ig-like" evidence="10">
    <location>
        <begin position="1"/>
        <end position="93"/>
    </location>
</feature>
<evidence type="ECO:0000259" key="10">
    <source>
        <dbReference type="PROSITE" id="PS50835"/>
    </source>
</evidence>
<keyword evidence="5 9" id="KW-1133">Transmembrane helix</keyword>
<keyword evidence="6 9" id="KW-0472">Membrane</keyword>
<keyword evidence="8" id="KW-0175">Coiled coil</keyword>
<feature type="coiled-coil region" evidence="8">
    <location>
        <begin position="380"/>
        <end position="438"/>
    </location>
</feature>
<feature type="domain" description="Ig-like" evidence="10">
    <location>
        <begin position="245"/>
        <end position="325"/>
    </location>
</feature>
<sequence length="438" mass="50036">MFVEKNSEFKLPCHPCNATAEDRFRSMQWVKLDYSANADGLYYIHEVVTGMDSDAKKNRVSLTLDHTLVVKNTIKADMGNYFCKPSEQNSFINRHMTWNDIQTFIGNDLDVFYFYHVDVIDLNEYDYIDVSYTSAVSPRGPKQVPALNIEVITQWQPWSACTVCDVEGTRKRIGLCTVRRYDKRYNIPDNYLHHVLSFGEDGLPCQSELLSEYSEEKLQLRPNEIQMDRCHVPCPASRRKREDLPTELPTTDYKKKVKKKKVNLGGYLILFCPGGGLRKNVVWQNGTSSTPMKIPKKSPIRVSIDILGNLHFASAEFGDKGDYSCWIGKKRKQTYVVNVVIDNFAEVFEWAKYVGISFAADLVVFIVLVALKSCTGIGRRRQVKNSADDIQNRIAKLRRGKNEKKSDNAGLQGVKANDEQLQAHKKKLQALRAKLTKK</sequence>
<keyword evidence="7" id="KW-0325">Glycoprotein</keyword>
<dbReference type="Gene3D" id="2.60.40.10">
    <property type="entry name" value="Immunoglobulins"/>
    <property type="match status" value="1"/>
</dbReference>
<dbReference type="SUPFAM" id="SSF48726">
    <property type="entry name" value="Immunoglobulin"/>
    <property type="match status" value="1"/>
</dbReference>
<evidence type="ECO:0000256" key="1">
    <source>
        <dbReference type="ARBA" id="ARBA00004479"/>
    </source>
</evidence>
<accession>A0A9D3Z217</accession>
<dbReference type="AlphaFoldDB" id="A0A9D3Z217"/>
<keyword evidence="3 9" id="KW-0812">Transmembrane</keyword>
<evidence type="ECO:0000256" key="7">
    <source>
        <dbReference type="ARBA" id="ARBA00023180"/>
    </source>
</evidence>
<dbReference type="InterPro" id="IPR039311">
    <property type="entry name" value="FAM187A/B"/>
</dbReference>
<evidence type="ECO:0000256" key="6">
    <source>
        <dbReference type="ARBA" id="ARBA00023136"/>
    </source>
</evidence>
<evidence type="ECO:0000256" key="2">
    <source>
        <dbReference type="ARBA" id="ARBA00008727"/>
    </source>
</evidence>
<evidence type="ECO:0000313" key="11">
    <source>
        <dbReference type="EMBL" id="KAH3709195.1"/>
    </source>
</evidence>
<dbReference type="PROSITE" id="PS50835">
    <property type="entry name" value="IG_LIKE"/>
    <property type="match status" value="2"/>
</dbReference>
<comment type="caution">
    <text evidence="11">The sequence shown here is derived from an EMBL/GenBank/DDBJ whole genome shotgun (WGS) entry which is preliminary data.</text>
</comment>
<name>A0A9D3Z217_DREPO</name>
<dbReference type="Proteomes" id="UP000828390">
    <property type="component" value="Unassembled WGS sequence"/>
</dbReference>
<proteinExistence type="inferred from homology"/>
<comment type="similarity">
    <text evidence="2">Belongs to the FAM187 family.</text>
</comment>
<feature type="transmembrane region" description="Helical" evidence="9">
    <location>
        <begin position="350"/>
        <end position="371"/>
    </location>
</feature>
<organism evidence="11 12">
    <name type="scientific">Dreissena polymorpha</name>
    <name type="common">Zebra mussel</name>
    <name type="synonym">Mytilus polymorpha</name>
    <dbReference type="NCBI Taxonomy" id="45954"/>
    <lineage>
        <taxon>Eukaryota</taxon>
        <taxon>Metazoa</taxon>
        <taxon>Spiralia</taxon>
        <taxon>Lophotrochozoa</taxon>
        <taxon>Mollusca</taxon>
        <taxon>Bivalvia</taxon>
        <taxon>Autobranchia</taxon>
        <taxon>Heteroconchia</taxon>
        <taxon>Euheterodonta</taxon>
        <taxon>Imparidentia</taxon>
        <taxon>Neoheterodontei</taxon>
        <taxon>Myida</taxon>
        <taxon>Dreissenoidea</taxon>
        <taxon>Dreissenidae</taxon>
        <taxon>Dreissena</taxon>
    </lineage>
</organism>
<evidence type="ECO:0000256" key="3">
    <source>
        <dbReference type="ARBA" id="ARBA00022692"/>
    </source>
</evidence>
<evidence type="ECO:0000256" key="9">
    <source>
        <dbReference type="SAM" id="Phobius"/>
    </source>
</evidence>
<comment type="subcellular location">
    <subcellularLocation>
        <location evidence="1">Membrane</location>
        <topology evidence="1">Single-pass type I membrane protein</topology>
    </subcellularLocation>
</comment>
<dbReference type="PANTHER" id="PTHR32178:SF6">
    <property type="entry name" value="IG-LIKE DOMAIN-CONTAINING PROTEIN"/>
    <property type="match status" value="1"/>
</dbReference>
<evidence type="ECO:0000256" key="8">
    <source>
        <dbReference type="SAM" id="Coils"/>
    </source>
</evidence>
<evidence type="ECO:0000313" key="12">
    <source>
        <dbReference type="Proteomes" id="UP000828390"/>
    </source>
</evidence>
<dbReference type="InterPro" id="IPR036179">
    <property type="entry name" value="Ig-like_dom_sf"/>
</dbReference>
<dbReference type="InterPro" id="IPR013783">
    <property type="entry name" value="Ig-like_fold"/>
</dbReference>
<protein>
    <recommendedName>
        <fullName evidence="10">Ig-like domain-containing protein</fullName>
    </recommendedName>
</protein>
<reference evidence="11" key="1">
    <citation type="journal article" date="2019" name="bioRxiv">
        <title>The Genome of the Zebra Mussel, Dreissena polymorpha: A Resource for Invasive Species Research.</title>
        <authorList>
            <person name="McCartney M.A."/>
            <person name="Auch B."/>
            <person name="Kono T."/>
            <person name="Mallez S."/>
            <person name="Zhang Y."/>
            <person name="Obille A."/>
            <person name="Becker A."/>
            <person name="Abrahante J.E."/>
            <person name="Garbe J."/>
            <person name="Badalamenti J.P."/>
            <person name="Herman A."/>
            <person name="Mangelson H."/>
            <person name="Liachko I."/>
            <person name="Sullivan S."/>
            <person name="Sone E.D."/>
            <person name="Koren S."/>
            <person name="Silverstein K.A.T."/>
            <person name="Beckman K.B."/>
            <person name="Gohl D.M."/>
        </authorList>
    </citation>
    <scope>NUCLEOTIDE SEQUENCE</scope>
    <source>
        <strain evidence="11">Duluth1</strain>
        <tissue evidence="11">Whole animal</tissue>
    </source>
</reference>
<evidence type="ECO:0000256" key="5">
    <source>
        <dbReference type="ARBA" id="ARBA00022989"/>
    </source>
</evidence>
<dbReference type="PANTHER" id="PTHR32178">
    <property type="entry name" value="FAM187"/>
    <property type="match status" value="1"/>
</dbReference>
<dbReference type="InterPro" id="IPR007110">
    <property type="entry name" value="Ig-like_dom"/>
</dbReference>
<keyword evidence="12" id="KW-1185">Reference proteome</keyword>
<dbReference type="GO" id="GO:0016020">
    <property type="term" value="C:membrane"/>
    <property type="evidence" value="ECO:0007669"/>
    <property type="project" value="UniProtKB-SubCell"/>
</dbReference>
<gene>
    <name evidence="11" type="ORF">DPMN_068657</name>
</gene>
<dbReference type="EMBL" id="JAIWYP010000014">
    <property type="protein sequence ID" value="KAH3709195.1"/>
    <property type="molecule type" value="Genomic_DNA"/>
</dbReference>
<reference evidence="11" key="2">
    <citation type="submission" date="2020-11" db="EMBL/GenBank/DDBJ databases">
        <authorList>
            <person name="McCartney M.A."/>
            <person name="Auch B."/>
            <person name="Kono T."/>
            <person name="Mallez S."/>
            <person name="Becker A."/>
            <person name="Gohl D.M."/>
            <person name="Silverstein K.A.T."/>
            <person name="Koren S."/>
            <person name="Bechman K.B."/>
            <person name="Herman A."/>
            <person name="Abrahante J.E."/>
            <person name="Garbe J."/>
        </authorList>
    </citation>
    <scope>NUCLEOTIDE SEQUENCE</scope>
    <source>
        <strain evidence="11">Duluth1</strain>
        <tissue evidence="11">Whole animal</tissue>
    </source>
</reference>